<evidence type="ECO:0000256" key="1">
    <source>
        <dbReference type="SAM" id="MobiDB-lite"/>
    </source>
</evidence>
<dbReference type="PANTHER" id="PTHR16071:SF2">
    <property type="entry name" value="FIGNL1-INTERACTING REGULATOR OF RECOMBINATION AND MITOSIS"/>
    <property type="match status" value="1"/>
</dbReference>
<reference evidence="2 3" key="1">
    <citation type="journal article" date="2018" name="Nat. Ecol. Evol.">
        <title>Genomic signatures of mitonuclear coevolution across populations of Tigriopus californicus.</title>
        <authorList>
            <person name="Barreto F.S."/>
            <person name="Watson E.T."/>
            <person name="Lima T.G."/>
            <person name="Willett C.S."/>
            <person name="Edmands S."/>
            <person name="Li W."/>
            <person name="Burton R.S."/>
        </authorList>
    </citation>
    <scope>NUCLEOTIDE SEQUENCE [LARGE SCALE GENOMIC DNA]</scope>
    <source>
        <strain evidence="2 3">San Diego</strain>
    </source>
</reference>
<dbReference type="AlphaFoldDB" id="A0A553P204"/>
<sequence>METPDPTLLASSHAGQPTDWAWDSQADSDQIRARAPAYLTQVQRVFTTPDTPAQGGSRLLRDLARHVWPHVLKSDPLPDSPSLASVLGAALRGARAMLDHYLSSALNRLQDHQVDDCLALLWQAQNILVDVQPLIGTPLASGSIMSAPLGLAPLVVTVFIHCERAPEAYAGAWNTAESALRQLFVAAKRLWTIWLQSLPAWTLTGPEADPPAMDHLSRLVAQVAQCAQLMLPLDFITFGKTVSVMMELTQRLPPPLCAPEDVLALWPKLAGQASQLVTQVAAFVADPGPKCPELTMVIFAFKVIDKLATLFHGQWGGNFEAIVALIADCITLRVSSVRPLPNAEKQKLAVDLPGWIQSALKSLMHDPDFVRCMIAGPPLASKGGVFFNYLLVGAEILLLMAQIEEDARPAWFTDENTNLLNSWLTWSNLCGESFEKLHDFSPFNAPSRSPTGEASTESVYVHVLLRVQSFITTMTEREFRVVESVLMHTILNTSPVQSNLDQYWKIRLTLDIWSFLVRFAPPDICQSHVCLLLEIALNSQFHTFPMVPMTVRRLGAFLNRKAINELEGEYALAKDPRHLIALRCLPNLSTKVRSSILDASLAVLDHAQSYCTSLSQFELLLSALAIVSECDEKTHLEIECLCLKVIQHFNASPPAFDSPGHVNFFIAALYRLLERYWSQMNEKDPQMDVTRLSPCFYQIKTMVDQNSFKFDRFANVSSHFKSSTISGCIPMGEKPTPAKKSLETTASNQDEYDLSSLVQECQRFIQMVKPAINSGQVMDNSETRLLIEDALRTVETCAQGLKQCDDKHN</sequence>
<evidence type="ECO:0000313" key="2">
    <source>
        <dbReference type="EMBL" id="TRY71724.1"/>
    </source>
</evidence>
<dbReference type="EMBL" id="VCGU01000008">
    <property type="protein sequence ID" value="TRY71724.1"/>
    <property type="molecule type" value="Genomic_DNA"/>
</dbReference>
<protein>
    <submittedName>
        <fullName evidence="2">Uncharacterized protein</fullName>
    </submittedName>
</protein>
<dbReference type="Proteomes" id="UP000318571">
    <property type="component" value="Chromosome 7"/>
</dbReference>
<name>A0A553P204_TIGCA</name>
<dbReference type="InterPro" id="IPR027902">
    <property type="entry name" value="DUF4487"/>
</dbReference>
<evidence type="ECO:0000313" key="3">
    <source>
        <dbReference type="Proteomes" id="UP000318571"/>
    </source>
</evidence>
<dbReference type="Pfam" id="PF14868">
    <property type="entry name" value="DUF4487"/>
    <property type="match status" value="1"/>
</dbReference>
<dbReference type="PANTHER" id="PTHR16071">
    <property type="entry name" value="CHROMOSOME 1 OPEN READING FRAME 112"/>
    <property type="match status" value="1"/>
</dbReference>
<proteinExistence type="predicted"/>
<accession>A0A553P204</accession>
<feature type="region of interest" description="Disordered" evidence="1">
    <location>
        <begin position="1"/>
        <end position="26"/>
    </location>
</feature>
<keyword evidence="3" id="KW-1185">Reference proteome</keyword>
<organism evidence="2 3">
    <name type="scientific">Tigriopus californicus</name>
    <name type="common">Marine copepod</name>
    <dbReference type="NCBI Taxonomy" id="6832"/>
    <lineage>
        <taxon>Eukaryota</taxon>
        <taxon>Metazoa</taxon>
        <taxon>Ecdysozoa</taxon>
        <taxon>Arthropoda</taxon>
        <taxon>Crustacea</taxon>
        <taxon>Multicrustacea</taxon>
        <taxon>Hexanauplia</taxon>
        <taxon>Copepoda</taxon>
        <taxon>Harpacticoida</taxon>
        <taxon>Harpacticidae</taxon>
        <taxon>Tigriopus</taxon>
    </lineage>
</organism>
<comment type="caution">
    <text evidence="2">The sequence shown here is derived from an EMBL/GenBank/DDBJ whole genome shotgun (WGS) entry which is preliminary data.</text>
</comment>
<dbReference type="STRING" id="6832.A0A553P204"/>
<gene>
    <name evidence="2" type="ORF">TCAL_00280</name>
</gene>